<keyword evidence="6" id="KW-0460">Magnesium</keyword>
<dbReference type="EMBL" id="PEBV01000015">
    <property type="protein sequence ID" value="PTQ53483.1"/>
    <property type="molecule type" value="Genomic_DNA"/>
</dbReference>
<accession>A0A2T5GBC3</accession>
<dbReference type="GO" id="GO:0005524">
    <property type="term" value="F:ATP binding"/>
    <property type="evidence" value="ECO:0007669"/>
    <property type="project" value="UniProtKB-KW"/>
</dbReference>
<comment type="similarity">
    <text evidence="1">Belongs to the folylpolyglutamate synthase family.</text>
</comment>
<dbReference type="AlphaFoldDB" id="A0A2T5GBC3"/>
<dbReference type="GO" id="GO:0004326">
    <property type="term" value="F:tetrahydrofolylpolyglutamate synthase activity"/>
    <property type="evidence" value="ECO:0007669"/>
    <property type="project" value="InterPro"/>
</dbReference>
<sequence length="473" mass="50055">MEGVGFLALDDWIYASYLAARPVNAGRPDREARRPDLAAAVLRAIGSPHEALPTVVVAGSKGKGSTAASLAFLLRAAGLSVGLLTGPPLRSFHERIRLNGRPIDDGDFLRFSAVVEPVARGIPVDPAKGEYVGPIALWQAVGYLYFREKGADVVVAEAGRGARFDDTRALGARWAVITPIFEEHVAELGPTLADIVWHKAGAVGSRTEAVFVGRQRPDVFRLLQDVRRRGEAGGPSVRWATFGEAFGVTACEADLQGTRMAGFVGRTAYRASLALLGRHQADNFALAVAVADAVLRSLGRGPLSPAAIERAAASVRWPGRLERLLERPLVLLDAAIHRSALDPALELVRLARPRRTHAVVGLAAGKDPGLLSALRPHVDALWYAPPTNPHLAPPSAWPPKARAAVDRFFADPMAAIAAALRATPDDGALLLFGTLSFVADALRALGRDPADLGDPLAAVSARSGGRGDRPPPP</sequence>
<proteinExistence type="inferred from homology"/>
<dbReference type="PANTHER" id="PTHR11136:SF0">
    <property type="entry name" value="DIHYDROFOLATE SYNTHETASE-RELATED"/>
    <property type="match status" value="1"/>
</dbReference>
<evidence type="ECO:0000256" key="5">
    <source>
        <dbReference type="ARBA" id="ARBA00022840"/>
    </source>
</evidence>
<dbReference type="Proteomes" id="UP000244180">
    <property type="component" value="Unassembled WGS sequence"/>
</dbReference>
<keyword evidence="2" id="KW-0436">Ligase</keyword>
<reference evidence="8 9" key="1">
    <citation type="submission" date="2017-08" db="EMBL/GenBank/DDBJ databases">
        <title>Burning lignite coal seam in the remote Altai Mountains harbors a hydrogen-driven thermophilic microbial community.</title>
        <authorList>
            <person name="Kadnikov V.V."/>
            <person name="Mardanov A.V."/>
            <person name="Ivasenko D."/>
            <person name="Beletsky A.V."/>
            <person name="Karnachuk O.V."/>
            <person name="Ravin N.V."/>
        </authorList>
    </citation>
    <scope>NUCLEOTIDE SEQUENCE [LARGE SCALE GENOMIC DNA]</scope>
    <source>
        <strain evidence="8">AL33</strain>
    </source>
</reference>
<organism evidence="8 9">
    <name type="scientific">Hydrogenibacillus schlegelii</name>
    <name type="common">Bacillus schlegelii</name>
    <dbReference type="NCBI Taxonomy" id="1484"/>
    <lineage>
        <taxon>Bacteria</taxon>
        <taxon>Bacillati</taxon>
        <taxon>Bacillota</taxon>
        <taxon>Bacilli</taxon>
        <taxon>Bacillales</taxon>
        <taxon>Bacillales Family X. Incertae Sedis</taxon>
        <taxon>Hydrogenibacillus</taxon>
    </lineage>
</organism>
<keyword evidence="5" id="KW-0067">ATP-binding</keyword>
<evidence type="ECO:0000313" key="9">
    <source>
        <dbReference type="Proteomes" id="UP000244180"/>
    </source>
</evidence>
<dbReference type="SUPFAM" id="SSF53244">
    <property type="entry name" value="MurD-like peptide ligases, peptide-binding domain"/>
    <property type="match status" value="1"/>
</dbReference>
<evidence type="ECO:0000256" key="4">
    <source>
        <dbReference type="ARBA" id="ARBA00022741"/>
    </source>
</evidence>
<evidence type="ECO:0000256" key="2">
    <source>
        <dbReference type="ARBA" id="ARBA00022598"/>
    </source>
</evidence>
<comment type="caution">
    <text evidence="8">The sequence shown here is derived from an EMBL/GenBank/DDBJ whole genome shotgun (WGS) entry which is preliminary data.</text>
</comment>
<gene>
    <name evidence="8" type="ORF">HSCHL_1978</name>
</gene>
<dbReference type="GO" id="GO:0008841">
    <property type="term" value="F:dihydrofolate synthase activity"/>
    <property type="evidence" value="ECO:0007669"/>
    <property type="project" value="TreeGrafter"/>
</dbReference>
<dbReference type="InterPro" id="IPR001645">
    <property type="entry name" value="Folylpolyglutamate_synth"/>
</dbReference>
<evidence type="ECO:0000256" key="3">
    <source>
        <dbReference type="ARBA" id="ARBA00022723"/>
    </source>
</evidence>
<dbReference type="InterPro" id="IPR036565">
    <property type="entry name" value="Mur-like_cat_sf"/>
</dbReference>
<keyword evidence="4" id="KW-0547">Nucleotide-binding</keyword>
<dbReference type="InterPro" id="IPR036615">
    <property type="entry name" value="Mur_ligase_C_dom_sf"/>
</dbReference>
<evidence type="ECO:0000256" key="1">
    <source>
        <dbReference type="ARBA" id="ARBA00008276"/>
    </source>
</evidence>
<dbReference type="NCBIfam" id="TIGR01499">
    <property type="entry name" value="folC"/>
    <property type="match status" value="1"/>
</dbReference>
<dbReference type="PANTHER" id="PTHR11136">
    <property type="entry name" value="FOLYLPOLYGLUTAMATE SYNTHASE-RELATED"/>
    <property type="match status" value="1"/>
</dbReference>
<evidence type="ECO:0000256" key="6">
    <source>
        <dbReference type="ARBA" id="ARBA00022842"/>
    </source>
</evidence>
<keyword evidence="3" id="KW-0479">Metal-binding</keyword>
<evidence type="ECO:0000313" key="8">
    <source>
        <dbReference type="EMBL" id="PTQ53483.1"/>
    </source>
</evidence>
<dbReference type="Gene3D" id="3.90.190.20">
    <property type="entry name" value="Mur ligase, C-terminal domain"/>
    <property type="match status" value="1"/>
</dbReference>
<evidence type="ECO:0000256" key="7">
    <source>
        <dbReference type="SAM" id="MobiDB-lite"/>
    </source>
</evidence>
<dbReference type="GO" id="GO:0005737">
    <property type="term" value="C:cytoplasm"/>
    <property type="evidence" value="ECO:0007669"/>
    <property type="project" value="TreeGrafter"/>
</dbReference>
<dbReference type="SUPFAM" id="SSF53623">
    <property type="entry name" value="MurD-like peptide ligases, catalytic domain"/>
    <property type="match status" value="1"/>
</dbReference>
<name>A0A2T5GBC3_HYDSH</name>
<feature type="region of interest" description="Disordered" evidence="7">
    <location>
        <begin position="448"/>
        <end position="473"/>
    </location>
</feature>
<dbReference type="Gene3D" id="3.40.1190.10">
    <property type="entry name" value="Mur-like, catalytic domain"/>
    <property type="match status" value="1"/>
</dbReference>
<dbReference type="GO" id="GO:0046872">
    <property type="term" value="F:metal ion binding"/>
    <property type="evidence" value="ECO:0007669"/>
    <property type="project" value="UniProtKB-KW"/>
</dbReference>
<protein>
    <submittedName>
        <fullName evidence="8">Dihydrofolate synthase</fullName>
    </submittedName>
</protein>